<keyword evidence="3" id="KW-1185">Reference proteome</keyword>
<dbReference type="Gene3D" id="3.30.1180.20">
    <property type="entry name" value="Dihydroxyacetone kinase, domain 2"/>
    <property type="match status" value="1"/>
</dbReference>
<dbReference type="GO" id="GO:0016301">
    <property type="term" value="F:kinase activity"/>
    <property type="evidence" value="ECO:0007669"/>
    <property type="project" value="UniProtKB-KW"/>
</dbReference>
<sequence length="331" mass="35290">MKKLLNAPTAYVDEVLDGLTLAHPSLVRDGTAGRVIRRASGIKPGKVGVASGGGSGHLPLFTGYVGKGLIDTCAIGNVFEGPNIDSCMDAIRLANGGRGVLRLYGNYGGDRMNFDMAGEFLEEEGIRTTTVLGIDDIASGTLDERQKRRGVAGLIYAYKAAGAKAEEGADLDEVTRIGRKAVEATRTIGVALAPCQVPTADRPTFSLAEDEIEMGMGIHGEPGIWRDKLKPADAVVDEMLDRLLADQAITTGRVSILVNGLGATPLEELFILYRRAAERLRRERIEIVQPLVGNYVTSMEMAGASISLHAIDDELATLLAAPADCPFWRVA</sequence>
<dbReference type="InterPro" id="IPR004006">
    <property type="entry name" value="DhaK_dom"/>
</dbReference>
<gene>
    <name evidence="2" type="ORF">HPT29_026795</name>
</gene>
<dbReference type="Proteomes" id="UP001017257">
    <property type="component" value="Plasmid pR24_1"/>
</dbReference>
<feature type="domain" description="DhaK" evidence="1">
    <location>
        <begin position="7"/>
        <end position="328"/>
    </location>
</feature>
<accession>A0ABY5RYF1</accession>
<organism evidence="2 3">
    <name type="scientific">Microvirga terrae</name>
    <dbReference type="NCBI Taxonomy" id="2740529"/>
    <lineage>
        <taxon>Bacteria</taxon>
        <taxon>Pseudomonadati</taxon>
        <taxon>Pseudomonadota</taxon>
        <taxon>Alphaproteobacteria</taxon>
        <taxon>Hyphomicrobiales</taxon>
        <taxon>Methylobacteriaceae</taxon>
        <taxon>Microvirga</taxon>
    </lineage>
</organism>
<dbReference type="PROSITE" id="PS51481">
    <property type="entry name" value="DHAK"/>
    <property type="match status" value="1"/>
</dbReference>
<dbReference type="PANTHER" id="PTHR28629">
    <property type="entry name" value="TRIOKINASE/FMN CYCLASE"/>
    <property type="match status" value="1"/>
</dbReference>
<dbReference type="InterPro" id="IPR050861">
    <property type="entry name" value="Dihydroxyacetone_Kinase"/>
</dbReference>
<evidence type="ECO:0000313" key="2">
    <source>
        <dbReference type="EMBL" id="UVF22291.1"/>
    </source>
</evidence>
<geneLocation type="plasmid" evidence="2 3">
    <name>pR24_1</name>
</geneLocation>
<protein>
    <submittedName>
        <fullName evidence="2">Dihydroxyacetone kinase subunit DhaK</fullName>
    </submittedName>
</protein>
<dbReference type="EMBL" id="CP102846">
    <property type="protein sequence ID" value="UVF22291.1"/>
    <property type="molecule type" value="Genomic_DNA"/>
</dbReference>
<evidence type="ECO:0000259" key="1">
    <source>
        <dbReference type="PROSITE" id="PS51481"/>
    </source>
</evidence>
<dbReference type="PANTHER" id="PTHR28629:SF4">
    <property type="entry name" value="TRIOKINASE_FMN CYCLASE"/>
    <property type="match status" value="1"/>
</dbReference>
<name>A0ABY5RYF1_9HYPH</name>
<dbReference type="SUPFAM" id="SSF82549">
    <property type="entry name" value="DAK1/DegV-like"/>
    <property type="match status" value="1"/>
</dbReference>
<dbReference type="Gene3D" id="3.40.50.10440">
    <property type="entry name" value="Dihydroxyacetone kinase, domain 1"/>
    <property type="match status" value="1"/>
</dbReference>
<evidence type="ECO:0000313" key="3">
    <source>
        <dbReference type="Proteomes" id="UP001017257"/>
    </source>
</evidence>
<keyword evidence="2" id="KW-0418">Kinase</keyword>
<reference evidence="2" key="1">
    <citation type="submission" date="2022-08" db="EMBL/GenBank/DDBJ databases">
        <title>Microvirga terrae sp. nov., isolated from soil.</title>
        <authorList>
            <person name="Kim K.H."/>
            <person name="Seo Y.L."/>
            <person name="Kim J.M."/>
            <person name="Lee J.K."/>
            <person name="Han D.M."/>
            <person name="Jeon C.O."/>
        </authorList>
    </citation>
    <scope>NUCLEOTIDE SEQUENCE</scope>
    <source>
        <strain evidence="2">R24</strain>
        <plasmid evidence="2">pR24_1</plasmid>
    </source>
</reference>
<keyword evidence="2" id="KW-0808">Transferase</keyword>
<dbReference type="Pfam" id="PF02733">
    <property type="entry name" value="Dak1"/>
    <property type="match status" value="1"/>
</dbReference>
<keyword evidence="2" id="KW-0614">Plasmid</keyword>
<proteinExistence type="predicted"/>
<dbReference type="RefSeq" id="WP_173945467.1">
    <property type="nucleotide sequence ID" value="NZ_CP102846.1"/>
</dbReference>